<gene>
    <name evidence="1" type="primary">101896441</name>
</gene>
<name>A0A1I8M7C3_MUSDO</name>
<dbReference type="eggNOG" id="ENOG502S4DZ">
    <property type="taxonomic scope" value="Eukaryota"/>
</dbReference>
<dbReference type="VEuPathDB" id="VectorBase:MDOMA2_020094"/>
<dbReference type="OrthoDB" id="5984008at2759"/>
<proteinExistence type="predicted"/>
<dbReference type="PANTHER" id="PTHR37962">
    <property type="entry name" value="MALE STERILE (3) 76CA"/>
    <property type="match status" value="1"/>
</dbReference>
<dbReference type="AlphaFoldDB" id="A0A1I8M7C3"/>
<dbReference type="VEuPathDB" id="VectorBase:MDOA002007"/>
<dbReference type="RefSeq" id="XP_005177217.2">
    <property type="nucleotide sequence ID" value="XM_005177160.4"/>
</dbReference>
<accession>A0A1I8M7C3</accession>
<sequence>MAVFEEYDNVNIWWFPKEFCQSRYGEYRTSGTNSCTLITLILANKISKEIVFRPNDSAILPAKGVQIFGDAMNEGNKVYWQLFDQADVMLDSSGKRRAPNLNIPEAIDALNAQVEIEFDLKEWFYTHLTANPTKETYAESVSSRIAQVWRLGMQLFKRPSSNSSAKNLFAALIADSRTTIFVFDFPSNTVSFFDSHQHGRRAGAVVAICAMENFDRLARWFVTMLADIYHSRPSLFEISFLTTGLDARNLISPTLDH</sequence>
<dbReference type="EnsemblMetazoa" id="MDOA002007-RA">
    <property type="protein sequence ID" value="MDOA002007-PA"/>
    <property type="gene ID" value="MDOA002007"/>
</dbReference>
<evidence type="ECO:0000313" key="1">
    <source>
        <dbReference type="EnsemblMetazoa" id="MDOA002007-PA"/>
    </source>
</evidence>
<dbReference type="PANTHER" id="PTHR37962:SF2">
    <property type="entry name" value="MALE STERILE (3) 76CA"/>
    <property type="match status" value="1"/>
</dbReference>
<protein>
    <submittedName>
        <fullName evidence="1">Uncharacterized protein</fullName>
    </submittedName>
</protein>
<organism evidence="1">
    <name type="scientific">Musca domestica</name>
    <name type="common">House fly</name>
    <dbReference type="NCBI Taxonomy" id="7370"/>
    <lineage>
        <taxon>Eukaryota</taxon>
        <taxon>Metazoa</taxon>
        <taxon>Ecdysozoa</taxon>
        <taxon>Arthropoda</taxon>
        <taxon>Hexapoda</taxon>
        <taxon>Insecta</taxon>
        <taxon>Pterygota</taxon>
        <taxon>Neoptera</taxon>
        <taxon>Endopterygota</taxon>
        <taxon>Diptera</taxon>
        <taxon>Brachycera</taxon>
        <taxon>Muscomorpha</taxon>
        <taxon>Muscoidea</taxon>
        <taxon>Muscidae</taxon>
        <taxon>Musca</taxon>
    </lineage>
</organism>
<dbReference type="KEGG" id="mde:101896441"/>
<reference evidence="1" key="1">
    <citation type="submission" date="2020-05" db="UniProtKB">
        <authorList>
            <consortium name="EnsemblMetazoa"/>
        </authorList>
    </citation>
    <scope>IDENTIFICATION</scope>
    <source>
        <strain evidence="1">Aabys</strain>
    </source>
</reference>